<dbReference type="InterPro" id="IPR044294">
    <property type="entry name" value="Lipase-like"/>
</dbReference>
<dbReference type="PANTHER" id="PTHR12482">
    <property type="entry name" value="LIPASE ROG1-RELATED-RELATED"/>
    <property type="match status" value="1"/>
</dbReference>
<proteinExistence type="predicted"/>
<reference evidence="1" key="1">
    <citation type="submission" date="2015-12" db="EMBL/GenBank/DDBJ databases">
        <title>Update maize B73 reference genome by single molecule sequencing technologies.</title>
        <authorList>
            <consortium name="Maize Genome Sequencing Project"/>
            <person name="Ware D."/>
        </authorList>
    </citation>
    <scope>NUCLEOTIDE SEQUENCE [LARGE SCALE GENOMIC DNA]</scope>
    <source>
        <tissue evidence="1">Seedling</tissue>
    </source>
</reference>
<dbReference type="EMBL" id="CM007647">
    <property type="protein sequence ID" value="ONM04413.1"/>
    <property type="molecule type" value="Genomic_DNA"/>
</dbReference>
<dbReference type="GO" id="GO:0016787">
    <property type="term" value="F:hydrolase activity"/>
    <property type="evidence" value="ECO:0007669"/>
    <property type="project" value="UniProtKB-KW"/>
</dbReference>
<evidence type="ECO:0000313" key="1">
    <source>
        <dbReference type="EMBL" id="ONM04413.1"/>
    </source>
</evidence>
<sequence>MFRFFHQLPFLCGLPFLERRASEAAHLIVGRTGKHLFLTDNDDGRRPLLLRMVDDSDDLQFRSALRSFKRRVAYANANFDHMVGWRTSSIRRQHELPKHRLLVRDEKYPHIVYVEKEVTDNNETKAHADHYDPEEEMIRGLTQVPWERVDVSFQKSTQRLVAHNTIQVKSYWLNSDGADVINHMMDNFIV</sequence>
<dbReference type="ExpressionAtlas" id="A0A1D6KNM5">
    <property type="expression patterns" value="baseline and differential"/>
</dbReference>
<gene>
    <name evidence="1" type="ORF">ZEAMMB73_Zm00001d032111</name>
</gene>
<dbReference type="PANTHER" id="PTHR12482:SF4">
    <property type="entry name" value="ALPHA_BETA-HYDROLASES SUPERFAMILY PROTEIN"/>
    <property type="match status" value="1"/>
</dbReference>
<name>A0A1D6KNM5_MAIZE</name>
<dbReference type="InterPro" id="IPR007751">
    <property type="entry name" value="DUF676_lipase-like"/>
</dbReference>
<dbReference type="AlphaFoldDB" id="A0A1D6KNM5"/>
<protein>
    <submittedName>
        <fullName evidence="1">Alpha/beta-Hydrolases superfamily protein</fullName>
    </submittedName>
</protein>
<organism evidence="1">
    <name type="scientific">Zea mays</name>
    <name type="common">Maize</name>
    <dbReference type="NCBI Taxonomy" id="4577"/>
    <lineage>
        <taxon>Eukaryota</taxon>
        <taxon>Viridiplantae</taxon>
        <taxon>Streptophyta</taxon>
        <taxon>Embryophyta</taxon>
        <taxon>Tracheophyta</taxon>
        <taxon>Spermatophyta</taxon>
        <taxon>Magnoliopsida</taxon>
        <taxon>Liliopsida</taxon>
        <taxon>Poales</taxon>
        <taxon>Poaceae</taxon>
        <taxon>PACMAD clade</taxon>
        <taxon>Panicoideae</taxon>
        <taxon>Andropogonodae</taxon>
        <taxon>Andropogoneae</taxon>
        <taxon>Tripsacinae</taxon>
        <taxon>Zea</taxon>
    </lineage>
</organism>
<dbReference type="Pfam" id="PF05057">
    <property type="entry name" value="DUF676"/>
    <property type="match status" value="1"/>
</dbReference>
<keyword evidence="1" id="KW-0378">Hydrolase</keyword>
<accession>A0A1D6KNM5</accession>